<evidence type="ECO:0000256" key="1">
    <source>
        <dbReference type="SAM" id="SignalP"/>
    </source>
</evidence>
<dbReference type="EMBL" id="PYNF01000002">
    <property type="protein sequence ID" value="PSV01082.1"/>
    <property type="molecule type" value="Genomic_DNA"/>
</dbReference>
<dbReference type="RefSeq" id="WP_107288809.1">
    <property type="nucleotide sequence ID" value="NZ_PYNF01000002.1"/>
</dbReference>
<reference evidence="2 3" key="1">
    <citation type="submission" date="2018-01" db="EMBL/GenBank/DDBJ databases">
        <title>Whole genome sequencing of Histamine producing bacteria.</title>
        <authorList>
            <person name="Butler K."/>
        </authorList>
    </citation>
    <scope>NUCLEOTIDE SEQUENCE [LARGE SCALE GENOMIC DNA]</scope>
    <source>
        <strain evidence="2 3">FS-7.2</strain>
    </source>
</reference>
<dbReference type="Proteomes" id="UP000241426">
    <property type="component" value="Unassembled WGS sequence"/>
</dbReference>
<comment type="caution">
    <text evidence="2">The sequence shown here is derived from an EMBL/GenBank/DDBJ whole genome shotgun (WGS) entry which is preliminary data.</text>
</comment>
<sequence length="247" mass="27622">MKYSKSVIVLTVACLLSSTGAYAANTTNSELDALLSENPVSQDDMAAFEGALPTESVKISTIEKVHSDISNKPDFKEVVPLDKKAETDVVNTLSVSDQTPVPALTNGDLYLINIPTGSYIKMKKDLYIVPNDSVFFFKDGKRVYENPFHSNKYETFCMLRLTESASARRMKESSSYVIKGVESKIFDKKMGFDADRHIQLIKMPIDNDNLRQIVCYSGEMKEPMTISDMTNVMGDAFSVNLQMYKDI</sequence>
<feature type="signal peptide" evidence="1">
    <location>
        <begin position="1"/>
        <end position="23"/>
    </location>
</feature>
<feature type="chain" id="PRO_5015580513" evidence="1">
    <location>
        <begin position="24"/>
        <end position="247"/>
    </location>
</feature>
<protein>
    <submittedName>
        <fullName evidence="2">Uncharacterized protein</fullName>
    </submittedName>
</protein>
<dbReference type="AlphaFoldDB" id="A0A2T3KMS7"/>
<accession>A0A2T3KMS7</accession>
<evidence type="ECO:0000313" key="2">
    <source>
        <dbReference type="EMBL" id="PSV01082.1"/>
    </source>
</evidence>
<proteinExistence type="predicted"/>
<keyword evidence="1" id="KW-0732">Signal</keyword>
<gene>
    <name evidence="2" type="ORF">C9J27_03425</name>
</gene>
<evidence type="ECO:0000313" key="3">
    <source>
        <dbReference type="Proteomes" id="UP000241426"/>
    </source>
</evidence>
<name>A0A2T3KMS7_9GAMM</name>
<organism evidence="2 3">
    <name type="scientific">Photobacterium kishitanii</name>
    <dbReference type="NCBI Taxonomy" id="318456"/>
    <lineage>
        <taxon>Bacteria</taxon>
        <taxon>Pseudomonadati</taxon>
        <taxon>Pseudomonadota</taxon>
        <taxon>Gammaproteobacteria</taxon>
        <taxon>Vibrionales</taxon>
        <taxon>Vibrionaceae</taxon>
        <taxon>Photobacterium</taxon>
    </lineage>
</organism>